<feature type="domain" description="HTH merR-type" evidence="3">
    <location>
        <begin position="1"/>
        <end position="71"/>
    </location>
</feature>
<evidence type="ECO:0000256" key="2">
    <source>
        <dbReference type="SAM" id="Coils"/>
    </source>
</evidence>
<reference evidence="4 7" key="2">
    <citation type="submission" date="2020-08" db="EMBL/GenBank/DDBJ databases">
        <title>Amycolatopsis echigonensis JCM 21831.</title>
        <authorList>
            <person name="Tedsree N."/>
            <person name="Kuncharoen N."/>
            <person name="Likhitwitayawuid K."/>
            <person name="Tanasupawat S."/>
        </authorList>
    </citation>
    <scope>NUCLEOTIDE SEQUENCE [LARGE SCALE GENOMIC DNA]</scope>
    <source>
        <strain evidence="4 7">JCM 21831</strain>
    </source>
</reference>
<evidence type="ECO:0000313" key="4">
    <source>
        <dbReference type="EMBL" id="MBB2500370.1"/>
    </source>
</evidence>
<accession>A0A2N3WQF5</accession>
<dbReference type="InterPro" id="IPR000551">
    <property type="entry name" value="MerR-type_HTH_dom"/>
</dbReference>
<evidence type="ECO:0000313" key="6">
    <source>
        <dbReference type="Proteomes" id="UP000233750"/>
    </source>
</evidence>
<dbReference type="GO" id="GO:0003700">
    <property type="term" value="F:DNA-binding transcription factor activity"/>
    <property type="evidence" value="ECO:0007669"/>
    <property type="project" value="InterPro"/>
</dbReference>
<dbReference type="AlphaFoldDB" id="A0A2N3WQF5"/>
<dbReference type="Pfam" id="PF06445">
    <property type="entry name" value="GyrI-like"/>
    <property type="match status" value="1"/>
</dbReference>
<dbReference type="SMART" id="SM00871">
    <property type="entry name" value="AraC_E_bind"/>
    <property type="match status" value="1"/>
</dbReference>
<protein>
    <submittedName>
        <fullName evidence="5">DNA-binding transcriptional MerR regulator</fullName>
    </submittedName>
    <submittedName>
        <fullName evidence="4">MerR family transcriptional regulator</fullName>
    </submittedName>
</protein>
<dbReference type="Pfam" id="PF13411">
    <property type="entry name" value="MerR_1"/>
    <property type="match status" value="1"/>
</dbReference>
<dbReference type="PROSITE" id="PS50937">
    <property type="entry name" value="HTH_MERR_2"/>
    <property type="match status" value="1"/>
</dbReference>
<evidence type="ECO:0000259" key="3">
    <source>
        <dbReference type="PROSITE" id="PS50937"/>
    </source>
</evidence>
<reference evidence="5 6" key="1">
    <citation type="submission" date="2017-12" db="EMBL/GenBank/DDBJ databases">
        <title>Sequencing the genomes of 1000 Actinobacteria strains.</title>
        <authorList>
            <person name="Klenk H.-P."/>
        </authorList>
    </citation>
    <scope>NUCLEOTIDE SEQUENCE [LARGE SCALE GENOMIC DNA]</scope>
    <source>
        <strain evidence="5 6">DSM 45165</strain>
    </source>
</reference>
<dbReference type="InterPro" id="IPR029442">
    <property type="entry name" value="GyrI-like"/>
</dbReference>
<dbReference type="Proteomes" id="UP000233750">
    <property type="component" value="Unassembled WGS sequence"/>
</dbReference>
<dbReference type="SMART" id="SM00422">
    <property type="entry name" value="HTH_MERR"/>
    <property type="match status" value="1"/>
</dbReference>
<accession>A0A8E2B3V3</accession>
<keyword evidence="6" id="KW-1185">Reference proteome</keyword>
<feature type="coiled-coil region" evidence="2">
    <location>
        <begin position="86"/>
        <end position="113"/>
    </location>
</feature>
<proteinExistence type="predicted"/>
<organism evidence="5 6">
    <name type="scientific">Amycolatopsis echigonensis</name>
    <dbReference type="NCBI Taxonomy" id="2576905"/>
    <lineage>
        <taxon>Bacteria</taxon>
        <taxon>Bacillati</taxon>
        <taxon>Actinomycetota</taxon>
        <taxon>Actinomycetes</taxon>
        <taxon>Pseudonocardiales</taxon>
        <taxon>Pseudonocardiaceae</taxon>
        <taxon>Amycolatopsis</taxon>
    </lineage>
</organism>
<evidence type="ECO:0000256" key="1">
    <source>
        <dbReference type="ARBA" id="ARBA00023125"/>
    </source>
</evidence>
<evidence type="ECO:0000313" key="7">
    <source>
        <dbReference type="Proteomes" id="UP000550260"/>
    </source>
</evidence>
<sequence length="275" mass="30065">MFTVGEFARHGRVSVRMLRHYDALGLLRPAEVNPHTGYRYYTAGQLAALNRIVALKELGFGLGEVAALLDEQITPDQVRGMLTLRRAELAERVAADRLRLAEVEARLRTLESEHAMPDTEIIVKDIPATRVVRLTATVESFSPDAISPVLRPLCAELGQRLEGSDATPSGPLICYYEKPAADDDPVVVHAALPVSGTVAAPNGLEVAELPAARAATLVHHGPASGFLAGYQELARWTDDHGFRADGFPCEVYLHTSADESEWVVELREPFVEQPR</sequence>
<dbReference type="InterPro" id="IPR047057">
    <property type="entry name" value="MerR_fam"/>
</dbReference>
<dbReference type="SUPFAM" id="SSF46955">
    <property type="entry name" value="Putative DNA-binding domain"/>
    <property type="match status" value="1"/>
</dbReference>
<keyword evidence="1 5" id="KW-0238">DNA-binding</keyword>
<dbReference type="InterPro" id="IPR010499">
    <property type="entry name" value="AraC_E-bd"/>
</dbReference>
<dbReference type="EMBL" id="PJMY01000003">
    <property type="protein sequence ID" value="PKV96073.1"/>
    <property type="molecule type" value="Genomic_DNA"/>
</dbReference>
<keyword evidence="2" id="KW-0175">Coiled coil</keyword>
<dbReference type="EMBL" id="JACJHR010000017">
    <property type="protein sequence ID" value="MBB2500370.1"/>
    <property type="molecule type" value="Genomic_DNA"/>
</dbReference>
<dbReference type="Gene3D" id="1.10.1660.10">
    <property type="match status" value="1"/>
</dbReference>
<gene>
    <name evidence="5" type="ORF">ATK30_7009</name>
    <name evidence="4" type="ORF">H5411_14700</name>
</gene>
<dbReference type="OrthoDB" id="7849865at2"/>
<name>A0A2N3WQF5_9PSEU</name>
<dbReference type="Proteomes" id="UP000550260">
    <property type="component" value="Unassembled WGS sequence"/>
</dbReference>
<dbReference type="PANTHER" id="PTHR30204:SF97">
    <property type="entry name" value="MERR FAMILY REGULATORY PROTEIN"/>
    <property type="match status" value="1"/>
</dbReference>
<dbReference type="PANTHER" id="PTHR30204">
    <property type="entry name" value="REDOX-CYCLING DRUG-SENSING TRANSCRIPTIONAL ACTIVATOR SOXR"/>
    <property type="match status" value="1"/>
</dbReference>
<dbReference type="RefSeq" id="WP_101438988.1">
    <property type="nucleotide sequence ID" value="NZ_JACJHR010000017.1"/>
</dbReference>
<comment type="caution">
    <text evidence="5">The sequence shown here is derived from an EMBL/GenBank/DDBJ whole genome shotgun (WGS) entry which is preliminary data.</text>
</comment>
<dbReference type="SUPFAM" id="SSF55136">
    <property type="entry name" value="Probable bacterial effector-binding domain"/>
    <property type="match status" value="1"/>
</dbReference>
<dbReference type="Gene3D" id="3.20.80.10">
    <property type="entry name" value="Regulatory factor, effector binding domain"/>
    <property type="match status" value="1"/>
</dbReference>
<dbReference type="GO" id="GO:0003677">
    <property type="term" value="F:DNA binding"/>
    <property type="evidence" value="ECO:0007669"/>
    <property type="project" value="UniProtKB-KW"/>
</dbReference>
<dbReference type="InterPro" id="IPR009061">
    <property type="entry name" value="DNA-bd_dom_put_sf"/>
</dbReference>
<dbReference type="CDD" id="cd01107">
    <property type="entry name" value="HTH_BmrR"/>
    <property type="match status" value="1"/>
</dbReference>
<evidence type="ECO:0000313" key="5">
    <source>
        <dbReference type="EMBL" id="PKV96073.1"/>
    </source>
</evidence>
<dbReference type="InterPro" id="IPR011256">
    <property type="entry name" value="Reg_factor_effector_dom_sf"/>
</dbReference>